<dbReference type="InterPro" id="IPR013103">
    <property type="entry name" value="RVT_2"/>
</dbReference>
<feature type="region of interest" description="Disordered" evidence="1">
    <location>
        <begin position="66"/>
        <end position="86"/>
    </location>
</feature>
<evidence type="ECO:0000313" key="3">
    <source>
        <dbReference type="EMBL" id="GEV88990.1"/>
    </source>
</evidence>
<dbReference type="AlphaFoldDB" id="A0A699GUT7"/>
<organism evidence="3">
    <name type="scientific">Tanacetum cinerariifolium</name>
    <name type="common">Dalmatian daisy</name>
    <name type="synonym">Chrysanthemum cinerariifolium</name>
    <dbReference type="NCBI Taxonomy" id="118510"/>
    <lineage>
        <taxon>Eukaryota</taxon>
        <taxon>Viridiplantae</taxon>
        <taxon>Streptophyta</taxon>
        <taxon>Embryophyta</taxon>
        <taxon>Tracheophyta</taxon>
        <taxon>Spermatophyta</taxon>
        <taxon>Magnoliopsida</taxon>
        <taxon>eudicotyledons</taxon>
        <taxon>Gunneridae</taxon>
        <taxon>Pentapetalae</taxon>
        <taxon>asterids</taxon>
        <taxon>campanulids</taxon>
        <taxon>Asterales</taxon>
        <taxon>Asteraceae</taxon>
        <taxon>Asteroideae</taxon>
        <taxon>Anthemideae</taxon>
        <taxon>Anthemidinae</taxon>
        <taxon>Tanacetum</taxon>
    </lineage>
</organism>
<proteinExistence type="predicted"/>
<name>A0A699GUT7_TANCI</name>
<dbReference type="EMBL" id="BKCJ010037707">
    <property type="protein sequence ID" value="GEV88990.1"/>
    <property type="molecule type" value="Genomic_DNA"/>
</dbReference>
<protein>
    <submittedName>
        <fullName evidence="3">Copia protein</fullName>
    </submittedName>
</protein>
<accession>A0A699GUT7</accession>
<reference evidence="3" key="1">
    <citation type="journal article" date="2019" name="Sci. Rep.">
        <title>Draft genome of Tanacetum cinerariifolium, the natural source of mosquito coil.</title>
        <authorList>
            <person name="Yamashiro T."/>
            <person name="Shiraishi A."/>
            <person name="Satake H."/>
            <person name="Nakayama K."/>
        </authorList>
    </citation>
    <scope>NUCLEOTIDE SEQUENCE</scope>
</reference>
<comment type="caution">
    <text evidence="3">The sequence shown here is derived from an EMBL/GenBank/DDBJ whole genome shotgun (WGS) entry which is preliminary data.</text>
</comment>
<sequence length="432" mass="48466">MGLLGGMHGNGWVRCRCTGSGLGRKVFHQADYEEVQRGTSNRQTQVGVAYKTNVRRTQLRSNQMTDNVVPNNSHVKDKKTGVEDHHRISSISNNTKSVTTCNGSLKSRTLNVNAVYATCGKCLIDSNHFACVTKILHDVNARTKKPNVVPISTRKPKSQAKKSVAIPRKKTVASETTTQKSKSYYRMLHEKTSKIVQLILFIVDSRCTKYMTGNLSLLCNFVENYMGTVRFGNDQISPILGYGDLVQGNITTNKGNDLLTGNRGSDLYTISLQETTSSTTLCLMAKALLTQALLWHRRLSHLNFDYINLLSKKEVVLTLPKLKYVKYQLCSSCEKNKKDEEQIVILNKARLVAKGYAQEEGINFEESFAPVARLEAVQIFVAYVAHKSFPIYQMDVKMAFLNGPLKEKVYVAQPDGFVNPDHPEQVYRLKKA</sequence>
<gene>
    <name evidence="3" type="ORF">Tci_160967</name>
</gene>
<dbReference type="Pfam" id="PF07727">
    <property type="entry name" value="RVT_2"/>
    <property type="match status" value="1"/>
</dbReference>
<evidence type="ECO:0000259" key="2">
    <source>
        <dbReference type="Pfam" id="PF07727"/>
    </source>
</evidence>
<feature type="domain" description="Reverse transcriptase Ty1/copia-type" evidence="2">
    <location>
        <begin position="336"/>
        <end position="432"/>
    </location>
</feature>
<feature type="compositionally biased region" description="Basic and acidic residues" evidence="1">
    <location>
        <begin position="74"/>
        <end position="86"/>
    </location>
</feature>
<evidence type="ECO:0000256" key="1">
    <source>
        <dbReference type="SAM" id="MobiDB-lite"/>
    </source>
</evidence>